<evidence type="ECO:0000313" key="6">
    <source>
        <dbReference type="EMBL" id="MCV2869002.1"/>
    </source>
</evidence>
<dbReference type="Pfam" id="PF13432">
    <property type="entry name" value="TPR_16"/>
    <property type="match status" value="1"/>
</dbReference>
<dbReference type="SUPFAM" id="SSF46894">
    <property type="entry name" value="C-terminal effector domain of the bipartite response regulators"/>
    <property type="match status" value="1"/>
</dbReference>
<reference evidence="6 7" key="1">
    <citation type="submission" date="2022-10" db="EMBL/GenBank/DDBJ databases">
        <title>Defluviimonas sp. nov., isolated from ocean surface water.</title>
        <authorList>
            <person name="He W."/>
            <person name="Wang L."/>
            <person name="Zhang D.-F."/>
        </authorList>
    </citation>
    <scope>NUCLEOTIDE SEQUENCE [LARGE SCALE GENOMIC DNA]</scope>
    <source>
        <strain evidence="6 7">WL0002</strain>
    </source>
</reference>
<dbReference type="InterPro" id="IPR016032">
    <property type="entry name" value="Sig_transdc_resp-reg_C-effctor"/>
</dbReference>
<dbReference type="PROSITE" id="PS00622">
    <property type="entry name" value="HTH_LUXR_1"/>
    <property type="match status" value="1"/>
</dbReference>
<dbReference type="PROSITE" id="PS50043">
    <property type="entry name" value="HTH_LUXR_2"/>
    <property type="match status" value="1"/>
</dbReference>
<dbReference type="InterPro" id="IPR036388">
    <property type="entry name" value="WH-like_DNA-bd_sf"/>
</dbReference>
<dbReference type="InterPro" id="IPR000792">
    <property type="entry name" value="Tscrpt_reg_LuxR_C"/>
</dbReference>
<dbReference type="RefSeq" id="WP_263734659.1">
    <property type="nucleotide sequence ID" value="NZ_JAOWKY010000002.1"/>
</dbReference>
<accession>A0ABT2ZDB1</accession>
<keyword evidence="2" id="KW-0238">DNA-binding</keyword>
<dbReference type="PANTHER" id="PTHR44688">
    <property type="entry name" value="DNA-BINDING TRANSCRIPTIONAL ACTIVATOR DEVR_DOSR"/>
    <property type="match status" value="1"/>
</dbReference>
<feature type="domain" description="HTH luxR-type" evidence="5">
    <location>
        <begin position="11"/>
        <end position="76"/>
    </location>
</feature>
<evidence type="ECO:0000256" key="3">
    <source>
        <dbReference type="ARBA" id="ARBA00023163"/>
    </source>
</evidence>
<dbReference type="Gene3D" id="1.10.10.10">
    <property type="entry name" value="Winged helix-like DNA-binding domain superfamily/Winged helix DNA-binding domain"/>
    <property type="match status" value="1"/>
</dbReference>
<feature type="repeat" description="TPR" evidence="4">
    <location>
        <begin position="350"/>
        <end position="383"/>
    </location>
</feature>
<name>A0ABT2ZDB1_9RHOB</name>
<evidence type="ECO:0000256" key="1">
    <source>
        <dbReference type="ARBA" id="ARBA00023015"/>
    </source>
</evidence>
<proteinExistence type="predicted"/>
<dbReference type="Gene3D" id="1.25.40.10">
    <property type="entry name" value="Tetratricopeptide repeat domain"/>
    <property type="match status" value="1"/>
</dbReference>
<evidence type="ECO:0000256" key="4">
    <source>
        <dbReference type="PROSITE-ProRule" id="PRU00339"/>
    </source>
</evidence>
<protein>
    <submittedName>
        <fullName evidence="6">LuxR C-terminal-related transcriptional regulator</fullName>
    </submittedName>
</protein>
<keyword evidence="1" id="KW-0805">Transcription regulation</keyword>
<dbReference type="InterPro" id="IPR011990">
    <property type="entry name" value="TPR-like_helical_dom_sf"/>
</dbReference>
<dbReference type="CDD" id="cd06170">
    <property type="entry name" value="LuxR_C_like"/>
    <property type="match status" value="1"/>
</dbReference>
<dbReference type="SUPFAM" id="SSF48452">
    <property type="entry name" value="TPR-like"/>
    <property type="match status" value="1"/>
</dbReference>
<keyword evidence="7" id="KW-1185">Reference proteome</keyword>
<evidence type="ECO:0000313" key="7">
    <source>
        <dbReference type="Proteomes" id="UP001652542"/>
    </source>
</evidence>
<dbReference type="SMART" id="SM00421">
    <property type="entry name" value="HTH_LUXR"/>
    <property type="match status" value="1"/>
</dbReference>
<dbReference type="Pfam" id="PF00196">
    <property type="entry name" value="GerE"/>
    <property type="match status" value="1"/>
</dbReference>
<sequence length="487" mass="53696">MTLSDQNGGAIVSPEKLLSAREVEVARAYAQGDTYQMISERLNIAPSTVRTHLARIYRKLGVSTKLELRNLIETKAERGSGNLTPLLSGKPSIAVLPFENMTGDPSQDILSDGIAADIVTALSRSPWLFIIARHTAYTYKGQSVDVRRVSAELGVRFVLQGTLCRADDRVRITAELIDGLTGGYVWCDRYQGQTRDLFELRDLITRQVVASIQTAVQRRTIEEPVERQSRPDLTVWELTMRSWRLLYDFTPESYASARILLKRALAMDPDSAEANMVLSLIHHHAALLGFVANPGPAMEAAHTLARCATRLDPCNEYAQWALGISCLGLRRPGEGIAALETAVELNPNCSAACCGLGTALVITGRVEDAISHLMTAMEMNPRDPSIFFCFSGLSLAYYIDGCHDRAIEWASHAIHRMPRWHFAYLVLAASNMALGRTEHARAAADACHEALPWITILDAERLPLADNRMQELRTRLRGAGFASAPQG</sequence>
<dbReference type="PRINTS" id="PR00038">
    <property type="entry name" value="HTHLUXR"/>
</dbReference>
<evidence type="ECO:0000259" key="5">
    <source>
        <dbReference type="PROSITE" id="PS50043"/>
    </source>
</evidence>
<comment type="caution">
    <text evidence="6">The sequence shown here is derived from an EMBL/GenBank/DDBJ whole genome shotgun (WGS) entry which is preliminary data.</text>
</comment>
<dbReference type="Proteomes" id="UP001652542">
    <property type="component" value="Unassembled WGS sequence"/>
</dbReference>
<organism evidence="6 7">
    <name type="scientific">Albidovulum marisflavi</name>
    <dbReference type="NCBI Taxonomy" id="2984159"/>
    <lineage>
        <taxon>Bacteria</taxon>
        <taxon>Pseudomonadati</taxon>
        <taxon>Pseudomonadota</taxon>
        <taxon>Alphaproteobacteria</taxon>
        <taxon>Rhodobacterales</taxon>
        <taxon>Paracoccaceae</taxon>
        <taxon>Albidovulum</taxon>
    </lineage>
</organism>
<dbReference type="SMART" id="SM00028">
    <property type="entry name" value="TPR"/>
    <property type="match status" value="3"/>
</dbReference>
<keyword evidence="4" id="KW-0802">TPR repeat</keyword>
<keyword evidence="3" id="KW-0804">Transcription</keyword>
<dbReference type="PANTHER" id="PTHR44688:SF16">
    <property type="entry name" value="DNA-BINDING TRANSCRIPTIONAL ACTIVATOR DEVR_DOSR"/>
    <property type="match status" value="1"/>
</dbReference>
<gene>
    <name evidence="6" type="ORF">OEW28_10215</name>
</gene>
<dbReference type="Gene3D" id="3.40.50.10070">
    <property type="entry name" value="TolB, N-terminal domain"/>
    <property type="match status" value="1"/>
</dbReference>
<dbReference type="PROSITE" id="PS50005">
    <property type="entry name" value="TPR"/>
    <property type="match status" value="1"/>
</dbReference>
<dbReference type="EMBL" id="JAOWKY010000002">
    <property type="protein sequence ID" value="MCV2869002.1"/>
    <property type="molecule type" value="Genomic_DNA"/>
</dbReference>
<dbReference type="InterPro" id="IPR019734">
    <property type="entry name" value="TPR_rpt"/>
</dbReference>
<evidence type="ECO:0000256" key="2">
    <source>
        <dbReference type="ARBA" id="ARBA00023125"/>
    </source>
</evidence>